<keyword evidence="4 8" id="KW-0812">Transmembrane</keyword>
<evidence type="ECO:0000256" key="4">
    <source>
        <dbReference type="ARBA" id="ARBA00022692"/>
    </source>
</evidence>
<proteinExistence type="inferred from homology"/>
<dbReference type="GO" id="GO:0005783">
    <property type="term" value="C:endoplasmic reticulum"/>
    <property type="evidence" value="ECO:0007669"/>
    <property type="project" value="TreeGrafter"/>
</dbReference>
<evidence type="ECO:0000256" key="9">
    <source>
        <dbReference type="SAM" id="SignalP"/>
    </source>
</evidence>
<evidence type="ECO:0000256" key="2">
    <source>
        <dbReference type="ARBA" id="ARBA00005944"/>
    </source>
</evidence>
<dbReference type="GO" id="GO:0005254">
    <property type="term" value="F:chloride channel activity"/>
    <property type="evidence" value="ECO:0007669"/>
    <property type="project" value="TreeGrafter"/>
</dbReference>
<name>A0A1D1VXU6_RAMVA</name>
<dbReference type="GO" id="GO:0016020">
    <property type="term" value="C:membrane"/>
    <property type="evidence" value="ECO:0007669"/>
    <property type="project" value="UniProtKB-SubCell"/>
</dbReference>
<keyword evidence="11" id="KW-1185">Reference proteome</keyword>
<dbReference type="InterPro" id="IPR009231">
    <property type="entry name" value="Chloride_chnl_CLIC-like"/>
</dbReference>
<feature type="chain" id="PRO_5008898965" description="Chloride channel CLIC-like protein 1" evidence="9">
    <location>
        <begin position="25"/>
        <end position="477"/>
    </location>
</feature>
<feature type="transmembrane region" description="Helical" evidence="8">
    <location>
        <begin position="209"/>
        <end position="227"/>
    </location>
</feature>
<dbReference type="OrthoDB" id="10037397at2759"/>
<evidence type="ECO:0000256" key="8">
    <source>
        <dbReference type="SAM" id="Phobius"/>
    </source>
</evidence>
<dbReference type="AlphaFoldDB" id="A0A1D1VXU6"/>
<evidence type="ECO:0000256" key="3">
    <source>
        <dbReference type="ARBA" id="ARBA00015571"/>
    </source>
</evidence>
<feature type="compositionally biased region" description="Basic and acidic residues" evidence="7">
    <location>
        <begin position="458"/>
        <end position="470"/>
    </location>
</feature>
<sequence>MERHKWFVTHLVVVLVQFVGQSWPADEAIRKTSKDVFEQRDESKWIDPQAKFALKDRKRPVDSSAGAVGDYDAGRREECNIDCSRNEVIMLRHVLRNFVSTVDASGKTGENFDVTVRIRRSQLEEFSRLLDMDSPIAATHSAPILDAWNSILKTMRMHRDPTSIESVENMFGVRLNLIFQVVAIVSLPILIIFLETKIRMSLMGIIRRILQYMLLLSFLLSFPWTWYRLYQEKVAEQQRGLLQKDSHCGPLSAAQMLKRSLGKIFSINPDASPCEKYYRAVNVDPFLDVPPTMAVAVTITNFVVEPLKHIGRAFGEFFQGILAPLPFYMWPFVIVFVLFVTFMLIIVKSGYRVHLPWFFARIEPGNQQSIPIRDTPRRGNSSPPRIEDGSRGKMSDRMPLPSSSKLFEAASESAKERSLVEERGPKMVAFQDEAESSHSKNGRSSRKKDTPSTGILKSRSDTERSNERSPLDFPDSD</sequence>
<comment type="caution">
    <text evidence="10">The sequence shown here is derived from an EMBL/GenBank/DDBJ whole genome shotgun (WGS) entry which is preliminary data.</text>
</comment>
<keyword evidence="6 8" id="KW-0472">Membrane</keyword>
<evidence type="ECO:0000256" key="7">
    <source>
        <dbReference type="SAM" id="MobiDB-lite"/>
    </source>
</evidence>
<protein>
    <recommendedName>
        <fullName evidence="3">Chloride channel CLIC-like protein 1</fullName>
    </recommendedName>
</protein>
<dbReference type="STRING" id="947166.A0A1D1VXU6"/>
<dbReference type="PANTHER" id="PTHR34093">
    <property type="entry name" value="CHLORIDE CHANNEL CLIC-LIKE PROTEIN 1"/>
    <property type="match status" value="1"/>
</dbReference>
<comment type="subcellular location">
    <subcellularLocation>
        <location evidence="1">Membrane</location>
        <topology evidence="1">Multi-pass membrane protein</topology>
    </subcellularLocation>
</comment>
<feature type="region of interest" description="Disordered" evidence="7">
    <location>
        <begin position="369"/>
        <end position="477"/>
    </location>
</feature>
<evidence type="ECO:0000313" key="10">
    <source>
        <dbReference type="EMBL" id="GAV06240.1"/>
    </source>
</evidence>
<feature type="compositionally biased region" description="Basic and acidic residues" evidence="7">
    <location>
        <begin position="385"/>
        <end position="396"/>
    </location>
</feature>
<evidence type="ECO:0000256" key="6">
    <source>
        <dbReference type="ARBA" id="ARBA00023136"/>
    </source>
</evidence>
<evidence type="ECO:0000256" key="1">
    <source>
        <dbReference type="ARBA" id="ARBA00004141"/>
    </source>
</evidence>
<feature type="signal peptide" evidence="9">
    <location>
        <begin position="1"/>
        <end position="24"/>
    </location>
</feature>
<organism evidence="10 11">
    <name type="scientific">Ramazzottius varieornatus</name>
    <name type="common">Water bear</name>
    <name type="synonym">Tardigrade</name>
    <dbReference type="NCBI Taxonomy" id="947166"/>
    <lineage>
        <taxon>Eukaryota</taxon>
        <taxon>Metazoa</taxon>
        <taxon>Ecdysozoa</taxon>
        <taxon>Tardigrada</taxon>
        <taxon>Eutardigrada</taxon>
        <taxon>Parachela</taxon>
        <taxon>Hypsibioidea</taxon>
        <taxon>Ramazzottiidae</taxon>
        <taxon>Ramazzottius</taxon>
    </lineage>
</organism>
<dbReference type="Pfam" id="PF05934">
    <property type="entry name" value="MCLC"/>
    <property type="match status" value="1"/>
</dbReference>
<reference evidence="10 11" key="1">
    <citation type="journal article" date="2016" name="Nat. Commun.">
        <title>Extremotolerant tardigrade genome and improved radiotolerance of human cultured cells by tardigrade-unique protein.</title>
        <authorList>
            <person name="Hashimoto T."/>
            <person name="Horikawa D.D."/>
            <person name="Saito Y."/>
            <person name="Kuwahara H."/>
            <person name="Kozuka-Hata H."/>
            <person name="Shin-I T."/>
            <person name="Minakuchi Y."/>
            <person name="Ohishi K."/>
            <person name="Motoyama A."/>
            <person name="Aizu T."/>
            <person name="Enomoto A."/>
            <person name="Kondo K."/>
            <person name="Tanaka S."/>
            <person name="Hara Y."/>
            <person name="Koshikawa S."/>
            <person name="Sagara H."/>
            <person name="Miura T."/>
            <person name="Yokobori S."/>
            <person name="Miyagawa K."/>
            <person name="Suzuki Y."/>
            <person name="Kubo T."/>
            <person name="Oyama M."/>
            <person name="Kohara Y."/>
            <person name="Fujiyama A."/>
            <person name="Arakawa K."/>
            <person name="Katayama T."/>
            <person name="Toyoda A."/>
            <person name="Kunieda T."/>
        </authorList>
    </citation>
    <scope>NUCLEOTIDE SEQUENCE [LARGE SCALE GENOMIC DNA]</scope>
    <source>
        <strain evidence="10 11">YOKOZUNA-1</strain>
    </source>
</reference>
<keyword evidence="5 8" id="KW-1133">Transmembrane helix</keyword>
<gene>
    <name evidence="10" type="primary">RvY_16261-1</name>
    <name evidence="10" type="synonym">RvY_16261.1</name>
    <name evidence="10" type="ORF">RvY_16261</name>
</gene>
<evidence type="ECO:0000313" key="11">
    <source>
        <dbReference type="Proteomes" id="UP000186922"/>
    </source>
</evidence>
<feature type="transmembrane region" description="Helical" evidence="8">
    <location>
        <begin position="327"/>
        <end position="347"/>
    </location>
</feature>
<evidence type="ECO:0000256" key="5">
    <source>
        <dbReference type="ARBA" id="ARBA00022989"/>
    </source>
</evidence>
<accession>A0A1D1VXU6</accession>
<comment type="similarity">
    <text evidence="2">Belongs to the chloride channel MCLC family.</text>
</comment>
<feature type="compositionally biased region" description="Basic and acidic residues" evidence="7">
    <location>
        <begin position="413"/>
        <end position="425"/>
    </location>
</feature>
<dbReference type="Proteomes" id="UP000186922">
    <property type="component" value="Unassembled WGS sequence"/>
</dbReference>
<feature type="transmembrane region" description="Helical" evidence="8">
    <location>
        <begin position="177"/>
        <end position="197"/>
    </location>
</feature>
<dbReference type="EMBL" id="BDGG01000013">
    <property type="protein sequence ID" value="GAV06240.1"/>
    <property type="molecule type" value="Genomic_DNA"/>
</dbReference>
<keyword evidence="9" id="KW-0732">Signal</keyword>
<dbReference type="PANTHER" id="PTHR34093:SF1">
    <property type="entry name" value="CHLORIDE CHANNEL CLIC-LIKE PROTEIN 1"/>
    <property type="match status" value="1"/>
</dbReference>